<keyword evidence="8" id="KW-1133">Transmembrane helix</keyword>
<feature type="signal peptide" evidence="9">
    <location>
        <begin position="1"/>
        <end position="20"/>
    </location>
</feature>
<feature type="region of interest" description="Disordered" evidence="7">
    <location>
        <begin position="813"/>
        <end position="834"/>
    </location>
</feature>
<keyword evidence="6" id="KW-0902">Two-component regulatory system</keyword>
<dbReference type="EC" id="2.7.13.3" evidence="2"/>
<feature type="region of interest" description="Disordered" evidence="7">
    <location>
        <begin position="687"/>
        <end position="765"/>
    </location>
</feature>
<name>A0A1C6UX64_9ACTN</name>
<keyword evidence="8" id="KW-0472">Membrane</keyword>
<sequence>MGTKLAAVLIIPSLAFLVLASVQTANLIGQTTTLSDFAAQVGIGREINAAVHALQQERDRTSGELAELRAAERRYSGEQASAALRPLQENTDRALADLRRAAEPLLDADASWQVTYSQVQEATDQVVFIRAAVPAAVLSSDTILSNYHRAIDSLLNLLAEPSPGEGESVLTDAVLRYVQLARVKELSSRVSSQLFEAARAGEYGLEDQVILTDLRAQQLTALGAFRVAANNAQIARYDQASVNPAFAAATVLEEQGLPTGGAEPIVLPALQWWTASEQRQELLGQVLAEVLEDAVVQADGASSGQLRRTLLVAGAIAIVLGAAVLTSVLIGRSIARSMRQLRGQALRIAQVELPDALDRLRTVSGGVPEIEVAPAVVRSLDEIGELAEAFVAVHRSAVSVAVEQATMRRNVNAMFVNLARRSQVLVERQLKLLDDLEREEADPDQLENLFKLDHLAARMRRNDESLLVLAGTESTRRWNRPVGLGAVLLAASAEIEQYQRIRHDSVADLQLVGHVIGDLVHLLAELLENATAFSRPDTMVVVTAWNDGDGALIDIVDRGLGMSPTALAEANAILASPPAADVAASERMGLFVVSHLAARHGVEVRLHLGESSGLVARMRLPGALLAPVEAMELDPPTVPRMLPRQAAGNGAVGVPAAVGNGVAGLPQAGNGAVGLPQAGNGVAGGTAELPVAGRRPRPTTVPRPARPAAERAMPARSVRAEDVLAPQARRTPDSGWWSRQGPTPGTGPAAAPPERPVTGGTNARGLPVRVPMAQLSAVTQPARPVEAAPRHEPDPEAVGGMLSRFYSGVRQAENEETTEMIMPPAGVRSEGGAQ</sequence>
<dbReference type="Pfam" id="PF02518">
    <property type="entry name" value="HATPase_c"/>
    <property type="match status" value="1"/>
</dbReference>
<dbReference type="Gene3D" id="3.30.565.10">
    <property type="entry name" value="Histidine kinase-like ATPase, C-terminal domain"/>
    <property type="match status" value="1"/>
</dbReference>
<feature type="domain" description="Histidine kinase/HSP90-like ATPase" evidence="10">
    <location>
        <begin position="514"/>
        <end position="624"/>
    </location>
</feature>
<keyword evidence="12" id="KW-1185">Reference proteome</keyword>
<evidence type="ECO:0000256" key="9">
    <source>
        <dbReference type="SAM" id="SignalP"/>
    </source>
</evidence>
<dbReference type="PANTHER" id="PTHR44936:SF9">
    <property type="entry name" value="SENSOR PROTEIN CREC"/>
    <property type="match status" value="1"/>
</dbReference>
<evidence type="ECO:0000256" key="8">
    <source>
        <dbReference type="SAM" id="Phobius"/>
    </source>
</evidence>
<proteinExistence type="predicted"/>
<gene>
    <name evidence="11" type="ORF">GA0070617_3869</name>
</gene>
<dbReference type="PANTHER" id="PTHR44936">
    <property type="entry name" value="SENSOR PROTEIN CREC"/>
    <property type="match status" value="1"/>
</dbReference>
<evidence type="ECO:0000256" key="5">
    <source>
        <dbReference type="ARBA" id="ARBA00022777"/>
    </source>
</evidence>
<keyword evidence="3" id="KW-0597">Phosphoprotein</keyword>
<organism evidence="11 12">
    <name type="scientific">Micromonospora yangpuensis</name>
    <dbReference type="NCBI Taxonomy" id="683228"/>
    <lineage>
        <taxon>Bacteria</taxon>
        <taxon>Bacillati</taxon>
        <taxon>Actinomycetota</taxon>
        <taxon>Actinomycetes</taxon>
        <taxon>Micromonosporales</taxon>
        <taxon>Micromonosporaceae</taxon>
        <taxon>Micromonospora</taxon>
    </lineage>
</organism>
<dbReference type="Proteomes" id="UP000198937">
    <property type="component" value="Unassembled WGS sequence"/>
</dbReference>
<evidence type="ECO:0000256" key="4">
    <source>
        <dbReference type="ARBA" id="ARBA00022679"/>
    </source>
</evidence>
<feature type="region of interest" description="Disordered" evidence="7">
    <location>
        <begin position="777"/>
        <end position="799"/>
    </location>
</feature>
<feature type="chain" id="PRO_5038835864" description="histidine kinase" evidence="9">
    <location>
        <begin position="21"/>
        <end position="834"/>
    </location>
</feature>
<keyword evidence="8" id="KW-0812">Transmembrane</keyword>
<evidence type="ECO:0000256" key="2">
    <source>
        <dbReference type="ARBA" id="ARBA00012438"/>
    </source>
</evidence>
<evidence type="ECO:0000256" key="6">
    <source>
        <dbReference type="ARBA" id="ARBA00023012"/>
    </source>
</evidence>
<dbReference type="InterPro" id="IPR036890">
    <property type="entry name" value="HATPase_C_sf"/>
</dbReference>
<reference evidence="11 12" key="1">
    <citation type="submission" date="2016-06" db="EMBL/GenBank/DDBJ databases">
        <authorList>
            <person name="Kjaerup R.B."/>
            <person name="Dalgaard T.S."/>
            <person name="Juul-Madsen H.R."/>
        </authorList>
    </citation>
    <scope>NUCLEOTIDE SEQUENCE [LARGE SCALE GENOMIC DNA]</scope>
    <source>
        <strain evidence="11 12">DSM 45577</strain>
    </source>
</reference>
<keyword evidence="4" id="KW-0808">Transferase</keyword>
<dbReference type="SMART" id="SM00387">
    <property type="entry name" value="HATPase_c"/>
    <property type="match status" value="1"/>
</dbReference>
<evidence type="ECO:0000256" key="3">
    <source>
        <dbReference type="ARBA" id="ARBA00022553"/>
    </source>
</evidence>
<dbReference type="InterPro" id="IPR003594">
    <property type="entry name" value="HATPase_dom"/>
</dbReference>
<dbReference type="EMBL" id="FMIA01000002">
    <property type="protein sequence ID" value="SCL58610.1"/>
    <property type="molecule type" value="Genomic_DNA"/>
</dbReference>
<protein>
    <recommendedName>
        <fullName evidence="2">histidine kinase</fullName>
        <ecNumber evidence="2">2.7.13.3</ecNumber>
    </recommendedName>
</protein>
<dbReference type="STRING" id="683228.GA0070617_3869"/>
<evidence type="ECO:0000256" key="7">
    <source>
        <dbReference type="SAM" id="MobiDB-lite"/>
    </source>
</evidence>
<dbReference type="InterPro" id="IPR050980">
    <property type="entry name" value="2C_sensor_his_kinase"/>
</dbReference>
<feature type="transmembrane region" description="Helical" evidence="8">
    <location>
        <begin position="310"/>
        <end position="330"/>
    </location>
</feature>
<dbReference type="InterPro" id="IPR013587">
    <property type="entry name" value="Nitrate/nitrite_sensing"/>
</dbReference>
<keyword evidence="5 11" id="KW-0418">Kinase</keyword>
<dbReference type="GO" id="GO:0004673">
    <property type="term" value="F:protein histidine kinase activity"/>
    <property type="evidence" value="ECO:0007669"/>
    <property type="project" value="UniProtKB-EC"/>
</dbReference>
<keyword evidence="9" id="KW-0732">Signal</keyword>
<accession>A0A1C6UX64</accession>
<dbReference type="SUPFAM" id="SSF55874">
    <property type="entry name" value="ATPase domain of HSP90 chaperone/DNA topoisomerase II/histidine kinase"/>
    <property type="match status" value="1"/>
</dbReference>
<dbReference type="GO" id="GO:0000160">
    <property type="term" value="P:phosphorelay signal transduction system"/>
    <property type="evidence" value="ECO:0007669"/>
    <property type="project" value="UniProtKB-KW"/>
</dbReference>
<comment type="catalytic activity">
    <reaction evidence="1">
        <text>ATP + protein L-histidine = ADP + protein N-phospho-L-histidine.</text>
        <dbReference type="EC" id="2.7.13.3"/>
    </reaction>
</comment>
<dbReference type="AlphaFoldDB" id="A0A1C6UX64"/>
<dbReference type="Pfam" id="PF08376">
    <property type="entry name" value="NIT"/>
    <property type="match status" value="1"/>
</dbReference>
<dbReference type="RefSeq" id="WP_091440208.1">
    <property type="nucleotide sequence ID" value="NZ_BMMJ01000002.1"/>
</dbReference>
<feature type="compositionally biased region" description="Low complexity" evidence="7">
    <location>
        <begin position="706"/>
        <end position="716"/>
    </location>
</feature>
<evidence type="ECO:0000256" key="1">
    <source>
        <dbReference type="ARBA" id="ARBA00000085"/>
    </source>
</evidence>
<evidence type="ECO:0000313" key="12">
    <source>
        <dbReference type="Proteomes" id="UP000198937"/>
    </source>
</evidence>
<evidence type="ECO:0000259" key="10">
    <source>
        <dbReference type="SMART" id="SM00387"/>
    </source>
</evidence>
<evidence type="ECO:0000313" key="11">
    <source>
        <dbReference type="EMBL" id="SCL58610.1"/>
    </source>
</evidence>
<dbReference type="OrthoDB" id="4349881at2"/>
<dbReference type="Gene3D" id="6.10.340.10">
    <property type="match status" value="1"/>
</dbReference>